<evidence type="ECO:0000256" key="2">
    <source>
        <dbReference type="ARBA" id="ARBA00005335"/>
    </source>
</evidence>
<dbReference type="PANTHER" id="PTHR13180">
    <property type="entry name" value="SMALL MEMBRANE PROTEIN-RELATED"/>
    <property type="match status" value="1"/>
</dbReference>
<comment type="subcellular location">
    <subcellularLocation>
        <location evidence="1">Membrane</location>
        <topology evidence="1">Multi-pass membrane protein</topology>
    </subcellularLocation>
</comment>
<dbReference type="InterPro" id="IPR007919">
    <property type="entry name" value="UPF0220"/>
</dbReference>
<accession>A0AAF0AVW8</accession>
<evidence type="ECO:0000256" key="3">
    <source>
        <dbReference type="ARBA" id="ARBA00022692"/>
    </source>
</evidence>
<gene>
    <name evidence="7" type="primary">vps68</name>
    <name evidence="7" type="ORF">SOMG_01264</name>
</gene>
<dbReference type="AlphaFoldDB" id="A0AAF0AVW8"/>
<evidence type="ECO:0000313" key="7">
    <source>
        <dbReference type="EMBL" id="WBW72455.1"/>
    </source>
</evidence>
<evidence type="ECO:0000256" key="6">
    <source>
        <dbReference type="SAM" id="Phobius"/>
    </source>
</evidence>
<feature type="transmembrane region" description="Helical" evidence="6">
    <location>
        <begin position="21"/>
        <end position="40"/>
    </location>
</feature>
<dbReference type="GO" id="GO:0016020">
    <property type="term" value="C:membrane"/>
    <property type="evidence" value="ECO:0007669"/>
    <property type="project" value="UniProtKB-SubCell"/>
</dbReference>
<evidence type="ECO:0000256" key="4">
    <source>
        <dbReference type="ARBA" id="ARBA00022989"/>
    </source>
</evidence>
<keyword evidence="4 6" id="KW-1133">Transmembrane helix</keyword>
<evidence type="ECO:0000256" key="5">
    <source>
        <dbReference type="ARBA" id="ARBA00023136"/>
    </source>
</evidence>
<protein>
    <submittedName>
        <fullName evidence="7">Vacuolar sorting protein Vps68</fullName>
    </submittedName>
</protein>
<feature type="transmembrane region" description="Helical" evidence="6">
    <location>
        <begin position="134"/>
        <end position="153"/>
    </location>
</feature>
<comment type="similarity">
    <text evidence="2">Belongs to the UPF0220 family.</text>
</comment>
<dbReference type="GeneID" id="80874746"/>
<keyword evidence="3 6" id="KW-0812">Transmembrane</keyword>
<keyword evidence="5 6" id="KW-0472">Membrane</keyword>
<feature type="transmembrane region" description="Helical" evidence="6">
    <location>
        <begin position="52"/>
        <end position="74"/>
    </location>
</feature>
<reference evidence="7 8" key="1">
    <citation type="journal article" date="2023" name="G3 (Bethesda)">
        <title>A high-quality reference genome for the fission yeast Schizosaccharomyces osmophilus.</title>
        <authorList>
            <person name="Jia G.S."/>
            <person name="Zhang W.C."/>
            <person name="Liang Y."/>
            <person name="Liu X.H."/>
            <person name="Rhind N."/>
            <person name="Pidoux A."/>
            <person name="Brysch-Herzberg M."/>
            <person name="Du L.L."/>
        </authorList>
    </citation>
    <scope>NUCLEOTIDE SEQUENCE [LARGE SCALE GENOMIC DNA]</scope>
    <source>
        <strain evidence="7 8">CBS 15793</strain>
    </source>
</reference>
<feature type="transmembrane region" description="Helical" evidence="6">
    <location>
        <begin position="100"/>
        <end position="122"/>
    </location>
</feature>
<dbReference type="Pfam" id="PF05255">
    <property type="entry name" value="UPF0220"/>
    <property type="match status" value="1"/>
</dbReference>
<dbReference type="KEGG" id="som:SOMG_01264"/>
<dbReference type="RefSeq" id="XP_056036698.1">
    <property type="nucleotide sequence ID" value="XM_056180057.1"/>
</dbReference>
<sequence length="167" mass="18569">MPLFDTSLFRFRLSSLHLSSRTLGVYFAGVMFASAVWVFIDTALYSAFNYGSTLHITFVDWIPFLCSVLGMIIVNSIDKSRLSGDSFAYTDESLARKARFILFIGFALLAGGLGGSFTVFILKYVVPGYSLTMGIANVICNVLFMISATTLWITGNMNDDYHYNLQL</sequence>
<proteinExistence type="inferred from homology"/>
<keyword evidence="8" id="KW-1185">Reference proteome</keyword>
<dbReference type="EMBL" id="CP115611">
    <property type="protein sequence ID" value="WBW72455.1"/>
    <property type="molecule type" value="Genomic_DNA"/>
</dbReference>
<evidence type="ECO:0000256" key="1">
    <source>
        <dbReference type="ARBA" id="ARBA00004141"/>
    </source>
</evidence>
<evidence type="ECO:0000313" key="8">
    <source>
        <dbReference type="Proteomes" id="UP001212411"/>
    </source>
</evidence>
<organism evidence="7 8">
    <name type="scientific">Schizosaccharomyces osmophilus</name>
    <dbReference type="NCBI Taxonomy" id="2545709"/>
    <lineage>
        <taxon>Eukaryota</taxon>
        <taxon>Fungi</taxon>
        <taxon>Dikarya</taxon>
        <taxon>Ascomycota</taxon>
        <taxon>Taphrinomycotina</taxon>
        <taxon>Schizosaccharomycetes</taxon>
        <taxon>Schizosaccharomycetales</taxon>
        <taxon>Schizosaccharomycetaceae</taxon>
        <taxon>Schizosaccharomyces</taxon>
    </lineage>
</organism>
<name>A0AAF0AVW8_9SCHI</name>
<dbReference type="Proteomes" id="UP001212411">
    <property type="component" value="Chromosome 1"/>
</dbReference>